<organism evidence="4 5">
    <name type="scientific">Popillia japonica</name>
    <name type="common">Japanese beetle</name>
    <dbReference type="NCBI Taxonomy" id="7064"/>
    <lineage>
        <taxon>Eukaryota</taxon>
        <taxon>Metazoa</taxon>
        <taxon>Ecdysozoa</taxon>
        <taxon>Arthropoda</taxon>
        <taxon>Hexapoda</taxon>
        <taxon>Insecta</taxon>
        <taxon>Pterygota</taxon>
        <taxon>Neoptera</taxon>
        <taxon>Endopterygota</taxon>
        <taxon>Coleoptera</taxon>
        <taxon>Polyphaga</taxon>
        <taxon>Scarabaeiformia</taxon>
        <taxon>Scarabaeidae</taxon>
        <taxon>Rutelinae</taxon>
        <taxon>Popillia</taxon>
    </lineage>
</organism>
<gene>
    <name evidence="4" type="ORF">QE152_g6877</name>
</gene>
<sequence>MLSFLSPLSATKPAQDSEQQEGDPNVNEQRILETLSSRREKRKKLSEEQQLFQVLTENVKRKAMVPLEQEDPDKHFLLSLLPDFKAVPQHLKMDVKFD</sequence>
<name>A0AAW1MH01_POPJA</name>
<protein>
    <submittedName>
        <fullName evidence="4">BESS motif</fullName>
    </submittedName>
</protein>
<comment type="subcellular location">
    <subcellularLocation>
        <location evidence="1">Nucleus</location>
    </subcellularLocation>
</comment>
<keyword evidence="5" id="KW-1185">Reference proteome</keyword>
<feature type="region of interest" description="Disordered" evidence="2">
    <location>
        <begin position="1"/>
        <end position="29"/>
    </location>
</feature>
<feature type="domain" description="BESS" evidence="3">
    <location>
        <begin position="70"/>
        <end position="98"/>
    </location>
</feature>
<dbReference type="AlphaFoldDB" id="A0AAW1MH01"/>
<dbReference type="PROSITE" id="PS51031">
    <property type="entry name" value="BESS"/>
    <property type="match status" value="1"/>
</dbReference>
<dbReference type="Pfam" id="PF02944">
    <property type="entry name" value="BESS"/>
    <property type="match status" value="1"/>
</dbReference>
<accession>A0AAW1MH01</accession>
<dbReference type="InterPro" id="IPR004210">
    <property type="entry name" value="BESS_motif"/>
</dbReference>
<reference evidence="4 5" key="1">
    <citation type="journal article" date="2024" name="BMC Genomics">
        <title>De novo assembly and annotation of Popillia japonica's genome with initial clues to its potential as an invasive pest.</title>
        <authorList>
            <person name="Cucini C."/>
            <person name="Boschi S."/>
            <person name="Funari R."/>
            <person name="Cardaioli E."/>
            <person name="Iannotti N."/>
            <person name="Marturano G."/>
            <person name="Paoli F."/>
            <person name="Bruttini M."/>
            <person name="Carapelli A."/>
            <person name="Frati F."/>
            <person name="Nardi F."/>
        </authorList>
    </citation>
    <scope>NUCLEOTIDE SEQUENCE [LARGE SCALE GENOMIC DNA]</scope>
    <source>
        <strain evidence="4">DMR45628</strain>
    </source>
</reference>
<evidence type="ECO:0000256" key="2">
    <source>
        <dbReference type="SAM" id="MobiDB-lite"/>
    </source>
</evidence>
<evidence type="ECO:0000256" key="1">
    <source>
        <dbReference type="PROSITE-ProRule" id="PRU00371"/>
    </source>
</evidence>
<dbReference type="Proteomes" id="UP001458880">
    <property type="component" value="Unassembled WGS sequence"/>
</dbReference>
<feature type="compositionally biased region" description="Polar residues" evidence="2">
    <location>
        <begin position="1"/>
        <end position="17"/>
    </location>
</feature>
<dbReference type="EMBL" id="JASPKY010000048">
    <property type="protein sequence ID" value="KAK9745518.1"/>
    <property type="molecule type" value="Genomic_DNA"/>
</dbReference>
<dbReference type="GO" id="GO:0005634">
    <property type="term" value="C:nucleus"/>
    <property type="evidence" value="ECO:0007669"/>
    <property type="project" value="UniProtKB-SubCell"/>
</dbReference>
<dbReference type="GO" id="GO:0003677">
    <property type="term" value="F:DNA binding"/>
    <property type="evidence" value="ECO:0007669"/>
    <property type="project" value="InterPro"/>
</dbReference>
<comment type="caution">
    <text evidence="4">The sequence shown here is derived from an EMBL/GenBank/DDBJ whole genome shotgun (WGS) entry which is preliminary data.</text>
</comment>
<proteinExistence type="predicted"/>
<evidence type="ECO:0000313" key="4">
    <source>
        <dbReference type="EMBL" id="KAK9745518.1"/>
    </source>
</evidence>
<keyword evidence="1" id="KW-0539">Nucleus</keyword>
<evidence type="ECO:0000259" key="3">
    <source>
        <dbReference type="PROSITE" id="PS51031"/>
    </source>
</evidence>
<evidence type="ECO:0000313" key="5">
    <source>
        <dbReference type="Proteomes" id="UP001458880"/>
    </source>
</evidence>